<dbReference type="AlphaFoldDB" id="A0A6V8SM17"/>
<proteinExistence type="predicted"/>
<name>A0A6V8SM17_9CLOT</name>
<reference evidence="1 2" key="1">
    <citation type="submission" date="2020-07" db="EMBL/GenBank/DDBJ databases">
        <title>A new beta-1,3-glucan-decomposing anaerobic bacterium isolated from anoxic soil subjected to biological soil disinfestation.</title>
        <authorList>
            <person name="Ueki A."/>
            <person name="Tonouchi A."/>
        </authorList>
    </citation>
    <scope>NUCLEOTIDE SEQUENCE [LARGE SCALE GENOMIC DNA]</scope>
    <source>
        <strain evidence="1 2">TW1</strain>
    </source>
</reference>
<dbReference type="Proteomes" id="UP000580568">
    <property type="component" value="Unassembled WGS sequence"/>
</dbReference>
<dbReference type="EMBL" id="BLZR01000001">
    <property type="protein sequence ID" value="GFP76218.1"/>
    <property type="molecule type" value="Genomic_DNA"/>
</dbReference>
<sequence>MLVDYLSKLFLKLVFYSKPNIEFSEEEIHDYERIISEPKSFLIRYNSRFPKYRFIQYLSLKEDFILHGTNNKNIDEFEPRIQTLFNGKITEAVFASKDGIWPVFYAVLDRTKLEHSIRNGCVQIKTSPKFYFFSLSKDDLRKKPWTSGMIYLLPSNCFHKVSSGSIQFDEWICEKPVKPIAKLEVNPRDFYFWTKTSAHKENEHIPTTIIKYKLRNLVGIKKSSLIKSK</sequence>
<comment type="caution">
    <text evidence="1">The sequence shown here is derived from an EMBL/GenBank/DDBJ whole genome shotgun (WGS) entry which is preliminary data.</text>
</comment>
<evidence type="ECO:0000313" key="1">
    <source>
        <dbReference type="EMBL" id="GFP76218.1"/>
    </source>
</evidence>
<gene>
    <name evidence="1" type="ORF">bsdtw1_02319</name>
</gene>
<organism evidence="1 2">
    <name type="scientific">Clostridium fungisolvens</name>
    <dbReference type="NCBI Taxonomy" id="1604897"/>
    <lineage>
        <taxon>Bacteria</taxon>
        <taxon>Bacillati</taxon>
        <taxon>Bacillota</taxon>
        <taxon>Clostridia</taxon>
        <taxon>Eubacteriales</taxon>
        <taxon>Clostridiaceae</taxon>
        <taxon>Clostridium</taxon>
    </lineage>
</organism>
<protein>
    <submittedName>
        <fullName evidence="1">Uncharacterized protein</fullName>
    </submittedName>
</protein>
<evidence type="ECO:0000313" key="2">
    <source>
        <dbReference type="Proteomes" id="UP000580568"/>
    </source>
</evidence>
<dbReference type="RefSeq" id="WP_183277661.1">
    <property type="nucleotide sequence ID" value="NZ_BLZR01000001.1"/>
</dbReference>
<accession>A0A6V8SM17</accession>
<keyword evidence="2" id="KW-1185">Reference proteome</keyword>